<name>A0ABU6UHN0_9FABA</name>
<dbReference type="Proteomes" id="UP001341840">
    <property type="component" value="Unassembled WGS sequence"/>
</dbReference>
<sequence>MPTLPLSIEIRFPSHFTHCVLLFTQPRSSNNVRLSQSSSWIRSSEEVFPAPERMIVDGTCLTEVTTERRNPELISKEEAEHGTEEQRQGGEQNEEEQPALGYVAAIIIASTCLPSTGAAVSADVNSCTVEQVPETGSTVDWCRSLELFPEIVRKMDKKPLKICLKATTIQELPDSSIDLVGLLKLKVIKVLNSSPSSLFTLTNFVPLKVGGCPQLGGLFARFRESPPFNSC</sequence>
<comment type="caution">
    <text evidence="4">The sequence shown here is derived from an EMBL/GenBank/DDBJ whole genome shotgun (WGS) entry which is preliminary data.</text>
</comment>
<evidence type="ECO:0000259" key="3">
    <source>
        <dbReference type="Pfam" id="PF23286"/>
    </source>
</evidence>
<feature type="compositionally biased region" description="Basic and acidic residues" evidence="2">
    <location>
        <begin position="66"/>
        <end position="88"/>
    </location>
</feature>
<reference evidence="4 5" key="1">
    <citation type="journal article" date="2023" name="Plants (Basel)">
        <title>Bridging the Gap: Combining Genomics and Transcriptomics Approaches to Understand Stylosanthes scabra, an Orphan Legume from the Brazilian Caatinga.</title>
        <authorList>
            <person name="Ferreira-Neto J.R.C."/>
            <person name="da Silva M.D."/>
            <person name="Binneck E."/>
            <person name="de Melo N.F."/>
            <person name="da Silva R.H."/>
            <person name="de Melo A.L.T.M."/>
            <person name="Pandolfi V."/>
            <person name="Bustamante F.O."/>
            <person name="Brasileiro-Vidal A.C."/>
            <person name="Benko-Iseppon A.M."/>
        </authorList>
    </citation>
    <scope>NUCLEOTIDE SEQUENCE [LARGE SCALE GENOMIC DNA]</scope>
    <source>
        <tissue evidence="4">Leaves</tissue>
    </source>
</reference>
<evidence type="ECO:0000256" key="1">
    <source>
        <dbReference type="ARBA" id="ARBA00022821"/>
    </source>
</evidence>
<evidence type="ECO:0000256" key="2">
    <source>
        <dbReference type="SAM" id="MobiDB-lite"/>
    </source>
</evidence>
<evidence type="ECO:0000313" key="4">
    <source>
        <dbReference type="EMBL" id="MED6159358.1"/>
    </source>
</evidence>
<proteinExistence type="predicted"/>
<accession>A0ABU6UHN0</accession>
<dbReference type="Pfam" id="PF23286">
    <property type="entry name" value="LRR_13"/>
    <property type="match status" value="1"/>
</dbReference>
<feature type="domain" description="Disease resistance protein RPS4B/Roq1-like leucine-rich repeats" evidence="3">
    <location>
        <begin position="140"/>
        <end position="226"/>
    </location>
</feature>
<protein>
    <recommendedName>
        <fullName evidence="3">Disease resistance protein RPS4B/Roq1-like leucine-rich repeats domain-containing protein</fullName>
    </recommendedName>
</protein>
<gene>
    <name evidence="4" type="ORF">PIB30_041594</name>
</gene>
<evidence type="ECO:0000313" key="5">
    <source>
        <dbReference type="Proteomes" id="UP001341840"/>
    </source>
</evidence>
<feature type="region of interest" description="Disordered" evidence="2">
    <location>
        <begin position="66"/>
        <end position="95"/>
    </location>
</feature>
<keyword evidence="5" id="KW-1185">Reference proteome</keyword>
<organism evidence="4 5">
    <name type="scientific">Stylosanthes scabra</name>
    <dbReference type="NCBI Taxonomy" id="79078"/>
    <lineage>
        <taxon>Eukaryota</taxon>
        <taxon>Viridiplantae</taxon>
        <taxon>Streptophyta</taxon>
        <taxon>Embryophyta</taxon>
        <taxon>Tracheophyta</taxon>
        <taxon>Spermatophyta</taxon>
        <taxon>Magnoliopsida</taxon>
        <taxon>eudicotyledons</taxon>
        <taxon>Gunneridae</taxon>
        <taxon>Pentapetalae</taxon>
        <taxon>rosids</taxon>
        <taxon>fabids</taxon>
        <taxon>Fabales</taxon>
        <taxon>Fabaceae</taxon>
        <taxon>Papilionoideae</taxon>
        <taxon>50 kb inversion clade</taxon>
        <taxon>dalbergioids sensu lato</taxon>
        <taxon>Dalbergieae</taxon>
        <taxon>Pterocarpus clade</taxon>
        <taxon>Stylosanthes</taxon>
    </lineage>
</organism>
<keyword evidence="1" id="KW-0611">Plant defense</keyword>
<dbReference type="InterPro" id="IPR058546">
    <property type="entry name" value="RPS4B/Roq1-like_LRR"/>
</dbReference>
<dbReference type="EMBL" id="JASCZI010121060">
    <property type="protein sequence ID" value="MED6159358.1"/>
    <property type="molecule type" value="Genomic_DNA"/>
</dbReference>